<gene>
    <name evidence="7" type="ordered locus">CBUD_1150</name>
</gene>
<evidence type="ECO:0000256" key="5">
    <source>
        <dbReference type="ARBA" id="ARBA00023136"/>
    </source>
</evidence>
<dbReference type="GO" id="GO:0016020">
    <property type="term" value="C:membrane"/>
    <property type="evidence" value="ECO:0007669"/>
    <property type="project" value="UniProtKB-SubCell"/>
</dbReference>
<dbReference type="EMBL" id="CP000733">
    <property type="protein sequence ID" value="ABS76665.2"/>
    <property type="molecule type" value="Genomic_DNA"/>
</dbReference>
<evidence type="ECO:0000256" key="1">
    <source>
        <dbReference type="ARBA" id="ARBA00004141"/>
    </source>
</evidence>
<evidence type="ECO:0000256" key="4">
    <source>
        <dbReference type="ARBA" id="ARBA00022989"/>
    </source>
</evidence>
<feature type="transmembrane region" description="Helical" evidence="6">
    <location>
        <begin position="261"/>
        <end position="281"/>
    </location>
</feature>
<keyword evidence="5 6" id="KW-0472">Membrane</keyword>
<feature type="transmembrane region" description="Helical" evidence="6">
    <location>
        <begin position="37"/>
        <end position="55"/>
    </location>
</feature>
<dbReference type="RefSeq" id="WP_011996938.1">
    <property type="nucleotide sequence ID" value="NC_009727.1"/>
</dbReference>
<feature type="transmembrane region" description="Helical" evidence="6">
    <location>
        <begin position="61"/>
        <end position="81"/>
    </location>
</feature>
<evidence type="ECO:0000313" key="8">
    <source>
        <dbReference type="Proteomes" id="UP000008555"/>
    </source>
</evidence>
<comment type="similarity">
    <text evidence="2">Belongs to the autoinducer-2 exporter (AI-2E) (TC 2.A.86) family.</text>
</comment>
<dbReference type="KEGG" id="cbd:CBUD_1150"/>
<keyword evidence="4 6" id="KW-1133">Transmembrane helix</keyword>
<evidence type="ECO:0000256" key="6">
    <source>
        <dbReference type="SAM" id="Phobius"/>
    </source>
</evidence>
<feature type="transmembrane region" description="Helical" evidence="6">
    <location>
        <begin position="168"/>
        <end position="189"/>
    </location>
</feature>
<evidence type="ECO:0000256" key="2">
    <source>
        <dbReference type="ARBA" id="ARBA00009773"/>
    </source>
</evidence>
<reference evidence="7 8" key="1">
    <citation type="journal article" date="2009" name="Infect. Immun.">
        <title>Comparative genomics reveal extensive transposon-mediated genomic plasticity and diversity among potential effector proteins within the genus Coxiella.</title>
        <authorList>
            <person name="Beare P.A."/>
            <person name="Unsworth N."/>
            <person name="Andoh M."/>
            <person name="Voth D.E."/>
            <person name="Omsland A."/>
            <person name="Gilk S.D."/>
            <person name="Williams K.P."/>
            <person name="Sobral B.W."/>
            <person name="Kupko J.J.III."/>
            <person name="Porcella S.F."/>
            <person name="Samuel J.E."/>
            <person name="Heinzen R.A."/>
        </authorList>
    </citation>
    <scope>NUCLEOTIDE SEQUENCE [LARGE SCALE GENOMIC DNA]</scope>
    <source>
        <strain evidence="7 8">Dugway 5J108-111</strain>
    </source>
</reference>
<dbReference type="GO" id="GO:0055085">
    <property type="term" value="P:transmembrane transport"/>
    <property type="evidence" value="ECO:0007669"/>
    <property type="project" value="TreeGrafter"/>
</dbReference>
<feature type="transmembrane region" description="Helical" evidence="6">
    <location>
        <begin position="288"/>
        <end position="309"/>
    </location>
</feature>
<keyword evidence="3 6" id="KW-0812">Transmembrane</keyword>
<comment type="subcellular location">
    <subcellularLocation>
        <location evidence="1">Membrane</location>
        <topology evidence="1">Multi-pass membrane protein</topology>
    </subcellularLocation>
</comment>
<proteinExistence type="inferred from homology"/>
<protein>
    <submittedName>
        <fullName evidence="7">Hypothetical membrane spanning protein</fullName>
    </submittedName>
</protein>
<dbReference type="Pfam" id="PF01594">
    <property type="entry name" value="AI-2E_transport"/>
    <property type="match status" value="1"/>
</dbReference>
<evidence type="ECO:0000256" key="3">
    <source>
        <dbReference type="ARBA" id="ARBA00022692"/>
    </source>
</evidence>
<dbReference type="PANTHER" id="PTHR21716:SF64">
    <property type="entry name" value="AI-2 TRANSPORT PROTEIN TQSA"/>
    <property type="match status" value="1"/>
</dbReference>
<sequence length="376" mass="43069">MGFCRFMIDPLLLFRLRKSLWKETLIFGERTNLDLRYLNSVAAFALVVLIVYLLFIGRFLFLPLTIALVLWYVIISLTALYQRIPFKKRLSHGFALFLAIVTTAIFLYLFFLMFTQSLPDLIEAGPAYQQKLYQLLRWFNVLVGGGRLYLGQLMRQIDLKNIFSELPIILSLTAANFTLVIVYLFFLLLEHRSFNQKLKLLCHSSKKYKKVIEIIKEITKDVNNYFKVKTLISLITALLSYFVLLGFKINNAEFWSTFVFLLNYIPYIGPLIAVVTLLIVASIQVTQLVPFIFLGILLTAIQIILGNFVEPKWLGVRLNLSPLVILLSLAFWGSIWGFIGLFLSVPIMVILTIILGKFPKTRPIAVMLSATGEVDS</sequence>
<accession>A9KCM0</accession>
<dbReference type="Proteomes" id="UP000008555">
    <property type="component" value="Chromosome"/>
</dbReference>
<dbReference type="PANTHER" id="PTHR21716">
    <property type="entry name" value="TRANSMEMBRANE PROTEIN"/>
    <property type="match status" value="1"/>
</dbReference>
<name>A9KCM0_COXBN</name>
<feature type="transmembrane region" description="Helical" evidence="6">
    <location>
        <begin position="329"/>
        <end position="355"/>
    </location>
</feature>
<evidence type="ECO:0000313" key="7">
    <source>
        <dbReference type="EMBL" id="ABS76665.2"/>
    </source>
</evidence>
<feature type="transmembrane region" description="Helical" evidence="6">
    <location>
        <begin position="93"/>
        <end position="114"/>
    </location>
</feature>
<dbReference type="AlphaFoldDB" id="A9KCM0"/>
<dbReference type="InterPro" id="IPR002549">
    <property type="entry name" value="AI-2E-like"/>
</dbReference>
<dbReference type="HOGENOM" id="CLU_031275_0_0_6"/>
<organism evidence="7 8">
    <name type="scientific">Coxiella burnetii (strain Dugway 5J108-111)</name>
    <dbReference type="NCBI Taxonomy" id="434922"/>
    <lineage>
        <taxon>Bacteria</taxon>
        <taxon>Pseudomonadati</taxon>
        <taxon>Pseudomonadota</taxon>
        <taxon>Gammaproteobacteria</taxon>
        <taxon>Legionellales</taxon>
        <taxon>Coxiellaceae</taxon>
        <taxon>Coxiella</taxon>
    </lineage>
</organism>
<feature type="transmembrane region" description="Helical" evidence="6">
    <location>
        <begin position="230"/>
        <end position="249"/>
    </location>
</feature>